<keyword evidence="2" id="KW-1003">Cell membrane</keyword>
<feature type="transmembrane region" description="Helical" evidence="6">
    <location>
        <begin position="75"/>
        <end position="92"/>
    </location>
</feature>
<dbReference type="GO" id="GO:0005886">
    <property type="term" value="C:plasma membrane"/>
    <property type="evidence" value="ECO:0007669"/>
    <property type="project" value="UniProtKB-SubCell"/>
</dbReference>
<dbReference type="RefSeq" id="WP_087727199.1">
    <property type="nucleotide sequence ID" value="NZ_AP023279.1"/>
</dbReference>
<evidence type="ECO:0000256" key="5">
    <source>
        <dbReference type="ARBA" id="ARBA00023136"/>
    </source>
</evidence>
<dbReference type="EMBL" id="JACXXJ020000005">
    <property type="protein sequence ID" value="MBF2717471.1"/>
    <property type="molecule type" value="Genomic_DNA"/>
</dbReference>
<proteinExistence type="predicted"/>
<dbReference type="AlphaFoldDB" id="A0AAE2RFQ0"/>
<name>A0AAE2RFQ0_AGRVI</name>
<dbReference type="InterPro" id="IPR001123">
    <property type="entry name" value="LeuE-type"/>
</dbReference>
<evidence type="ECO:0000313" key="7">
    <source>
        <dbReference type="EMBL" id="MBF2717471.1"/>
    </source>
</evidence>
<keyword evidence="4 6" id="KW-1133">Transmembrane helix</keyword>
<sequence>MTMFAPLFAIAFALLIGAASPGPSFLLVSHTSMTRSRAAGLVTALGMGTGGLIFAVLALAGLAALITQFAWLHRVLQVAGGLYLAYIAWKLWRGAAQPVNMEQAGVAPKSFSRIYLSAFLTQVSNPKTAIVYASIFAALLPPRPDSLLFIMLPGVVFLVEAGWYSLVALVFSAPIPRRVYLSAKKPLDRLAALVLGGLGLRLVFEGARP</sequence>
<evidence type="ECO:0000256" key="1">
    <source>
        <dbReference type="ARBA" id="ARBA00004651"/>
    </source>
</evidence>
<protein>
    <submittedName>
        <fullName evidence="7">LysE family translocator</fullName>
    </submittedName>
</protein>
<comment type="subcellular location">
    <subcellularLocation>
        <location evidence="1">Cell membrane</location>
        <topology evidence="1">Multi-pass membrane protein</topology>
    </subcellularLocation>
</comment>
<dbReference type="GO" id="GO:0015171">
    <property type="term" value="F:amino acid transmembrane transporter activity"/>
    <property type="evidence" value="ECO:0007669"/>
    <property type="project" value="TreeGrafter"/>
</dbReference>
<keyword evidence="5 6" id="KW-0472">Membrane</keyword>
<evidence type="ECO:0000256" key="4">
    <source>
        <dbReference type="ARBA" id="ARBA00022989"/>
    </source>
</evidence>
<feature type="transmembrane region" description="Helical" evidence="6">
    <location>
        <begin position="147"/>
        <end position="175"/>
    </location>
</feature>
<dbReference type="Proteomes" id="UP000655037">
    <property type="component" value="Unassembled WGS sequence"/>
</dbReference>
<gene>
    <name evidence="7" type="ORF">IEI95_024995</name>
</gene>
<dbReference type="PANTHER" id="PTHR30086">
    <property type="entry name" value="ARGININE EXPORTER PROTEIN ARGO"/>
    <property type="match status" value="1"/>
</dbReference>
<organism evidence="7 8">
    <name type="scientific">Agrobacterium vitis</name>
    <name type="common">Rhizobium vitis</name>
    <dbReference type="NCBI Taxonomy" id="373"/>
    <lineage>
        <taxon>Bacteria</taxon>
        <taxon>Pseudomonadati</taxon>
        <taxon>Pseudomonadota</taxon>
        <taxon>Alphaproteobacteria</taxon>
        <taxon>Hyphomicrobiales</taxon>
        <taxon>Rhizobiaceae</taxon>
        <taxon>Rhizobium/Agrobacterium group</taxon>
        <taxon>Agrobacterium</taxon>
    </lineage>
</organism>
<feature type="transmembrane region" description="Helical" evidence="6">
    <location>
        <begin position="43"/>
        <end position="66"/>
    </location>
</feature>
<accession>A0AAE2RFQ0</accession>
<comment type="caution">
    <text evidence="7">The sequence shown here is derived from an EMBL/GenBank/DDBJ whole genome shotgun (WGS) entry which is preliminary data.</text>
</comment>
<keyword evidence="3 6" id="KW-0812">Transmembrane</keyword>
<reference evidence="7" key="1">
    <citation type="submission" date="2020-11" db="EMBL/GenBank/DDBJ databases">
        <title>Agrobacterium vitis strain K377 genome.</title>
        <authorList>
            <person name="Xi H."/>
        </authorList>
    </citation>
    <scope>NUCLEOTIDE SEQUENCE</scope>
    <source>
        <strain evidence="7">K377</strain>
    </source>
</reference>
<evidence type="ECO:0000313" key="8">
    <source>
        <dbReference type="Proteomes" id="UP000655037"/>
    </source>
</evidence>
<dbReference type="PANTHER" id="PTHR30086:SF19">
    <property type="entry name" value="THREONINE EFFLUX PROTEIN"/>
    <property type="match status" value="1"/>
</dbReference>
<evidence type="ECO:0000256" key="2">
    <source>
        <dbReference type="ARBA" id="ARBA00022475"/>
    </source>
</evidence>
<evidence type="ECO:0000256" key="6">
    <source>
        <dbReference type="SAM" id="Phobius"/>
    </source>
</evidence>
<dbReference type="Pfam" id="PF01810">
    <property type="entry name" value="LysE"/>
    <property type="match status" value="1"/>
</dbReference>
<evidence type="ECO:0000256" key="3">
    <source>
        <dbReference type="ARBA" id="ARBA00022692"/>
    </source>
</evidence>